<dbReference type="PROSITE" id="PS00022">
    <property type="entry name" value="EGF_1"/>
    <property type="match status" value="1"/>
</dbReference>
<accession>A0ABV0PQJ6</accession>
<feature type="domain" description="Sushi" evidence="8">
    <location>
        <begin position="194"/>
        <end position="254"/>
    </location>
</feature>
<dbReference type="PANTHER" id="PTHR45656">
    <property type="entry name" value="PROTEIN CBR-CLEC-78"/>
    <property type="match status" value="1"/>
</dbReference>
<dbReference type="Pfam" id="PF00084">
    <property type="entry name" value="Sushi"/>
    <property type="match status" value="5"/>
</dbReference>
<dbReference type="Gene3D" id="2.10.70.10">
    <property type="entry name" value="Complement Module, domain 1"/>
    <property type="match status" value="5"/>
</dbReference>
<keyword evidence="1 5" id="KW-0245">EGF-like domain</keyword>
<evidence type="ECO:0000256" key="1">
    <source>
        <dbReference type="ARBA" id="ARBA00022536"/>
    </source>
</evidence>
<keyword evidence="10" id="KW-1185">Reference proteome</keyword>
<comment type="caution">
    <text evidence="9">The sequence shown here is derived from an EMBL/GenBank/DDBJ whole genome shotgun (WGS) entry which is preliminary data.</text>
</comment>
<reference evidence="9 10" key="1">
    <citation type="submission" date="2021-06" db="EMBL/GenBank/DDBJ databases">
        <authorList>
            <person name="Palmer J.M."/>
        </authorList>
    </citation>
    <scope>NUCLEOTIDE SEQUENCE [LARGE SCALE GENOMIC DNA]</scope>
    <source>
        <strain evidence="9 10">GA_2019</strain>
        <tissue evidence="9">Muscle</tissue>
    </source>
</reference>
<feature type="disulfide bond" evidence="6">
    <location>
        <begin position="225"/>
        <end position="252"/>
    </location>
</feature>
<dbReference type="EMBL" id="JAHRIO010082071">
    <property type="protein sequence ID" value="MEQ2185754.1"/>
    <property type="molecule type" value="Genomic_DNA"/>
</dbReference>
<dbReference type="InterPro" id="IPR013032">
    <property type="entry name" value="EGF-like_CS"/>
</dbReference>
<dbReference type="Pfam" id="PF07974">
    <property type="entry name" value="EGF_2"/>
    <property type="match status" value="1"/>
</dbReference>
<dbReference type="SUPFAM" id="SSF57196">
    <property type="entry name" value="EGF/Laminin"/>
    <property type="match status" value="2"/>
</dbReference>
<feature type="disulfide bond" evidence="5">
    <location>
        <begin position="377"/>
        <end position="387"/>
    </location>
</feature>
<keyword evidence="6" id="KW-0768">Sushi</keyword>
<evidence type="ECO:0000256" key="5">
    <source>
        <dbReference type="PROSITE-ProRule" id="PRU00076"/>
    </source>
</evidence>
<evidence type="ECO:0000259" key="7">
    <source>
        <dbReference type="PROSITE" id="PS50026"/>
    </source>
</evidence>
<evidence type="ECO:0008006" key="11">
    <source>
        <dbReference type="Google" id="ProtNLM"/>
    </source>
</evidence>
<dbReference type="SMART" id="SM00032">
    <property type="entry name" value="CCP"/>
    <property type="match status" value="5"/>
</dbReference>
<keyword evidence="4 5" id="KW-1015">Disulfide bond</keyword>
<dbReference type="PROSITE" id="PS50923">
    <property type="entry name" value="SUSHI"/>
    <property type="match status" value="5"/>
</dbReference>
<dbReference type="InterPro" id="IPR013111">
    <property type="entry name" value="EGF_extracell"/>
</dbReference>
<dbReference type="InterPro" id="IPR000742">
    <property type="entry name" value="EGF"/>
</dbReference>
<feature type="domain" description="EGF-like" evidence="7">
    <location>
        <begin position="310"/>
        <end position="341"/>
    </location>
</feature>
<sequence>MGGTWSPSILTVSCEMVVCEKPSPLLHGVMEGDSYNYGDLVLYSCLSGFDLKGDSVQTCQGDGSWSGTQPVCVASARSCGPPPVVRNAYIQTTGETHLHNVTYVCNVGLQLVGPKTLTCLVNGTWNMAPPTCEEVRGCDRPKQVLHGRVQEHSLSSRRALEFQCDQGYNLVGDGLVMCMGGNTWSSTFPICQAKSCLPPPGWIKGTKSDGSQQEFRVGQSVRVTCPKGQQVKGGGTITCRPDQTWTPINSVCERVSCGPPLHVTNGLVRGAVFQFGDVAVYSCFSGYTMEGVGRSRCQENGTWTPPPTCRAVCWLHCQNGGVCQRPNICACPEGWMGRLCEEPICILPCLNGGHCVAPYRCECPAGWTGTRCHTAVCSSPCLNGGRCIRPNRCSCTPGWSGHNCSRKRKSVYYHF</sequence>
<comment type="caution">
    <text evidence="5">Lacks conserved residue(s) required for the propagation of feature annotation.</text>
</comment>
<evidence type="ECO:0000313" key="9">
    <source>
        <dbReference type="EMBL" id="MEQ2185754.1"/>
    </source>
</evidence>
<organism evidence="9 10">
    <name type="scientific">Goodea atripinnis</name>
    <dbReference type="NCBI Taxonomy" id="208336"/>
    <lineage>
        <taxon>Eukaryota</taxon>
        <taxon>Metazoa</taxon>
        <taxon>Chordata</taxon>
        <taxon>Craniata</taxon>
        <taxon>Vertebrata</taxon>
        <taxon>Euteleostomi</taxon>
        <taxon>Actinopterygii</taxon>
        <taxon>Neopterygii</taxon>
        <taxon>Teleostei</taxon>
        <taxon>Neoteleostei</taxon>
        <taxon>Acanthomorphata</taxon>
        <taxon>Ovalentaria</taxon>
        <taxon>Atherinomorphae</taxon>
        <taxon>Cyprinodontiformes</taxon>
        <taxon>Goodeidae</taxon>
        <taxon>Goodea</taxon>
    </lineage>
</organism>
<feature type="disulfide bond" evidence="6">
    <location>
        <begin position="45"/>
        <end position="72"/>
    </location>
</feature>
<name>A0ABV0PQJ6_9TELE</name>
<feature type="domain" description="EGF-like" evidence="7">
    <location>
        <begin position="373"/>
        <end position="405"/>
    </location>
</feature>
<dbReference type="SMART" id="SM00181">
    <property type="entry name" value="EGF"/>
    <property type="match status" value="3"/>
</dbReference>
<feature type="domain" description="Sushi" evidence="8">
    <location>
        <begin position="255"/>
        <end position="311"/>
    </location>
</feature>
<evidence type="ECO:0000313" key="10">
    <source>
        <dbReference type="Proteomes" id="UP001476798"/>
    </source>
</evidence>
<dbReference type="InterPro" id="IPR051277">
    <property type="entry name" value="SEZ6_CSMD_C4BPB_Regulators"/>
</dbReference>
<evidence type="ECO:0000256" key="2">
    <source>
        <dbReference type="ARBA" id="ARBA00022729"/>
    </source>
</evidence>
<gene>
    <name evidence="9" type="ORF">GOODEAATRI_021521</name>
</gene>
<feature type="disulfide bond" evidence="6">
    <location>
        <begin position="105"/>
        <end position="132"/>
    </location>
</feature>
<feature type="disulfide bond" evidence="6">
    <location>
        <begin position="196"/>
        <end position="239"/>
    </location>
</feature>
<dbReference type="Gene3D" id="2.10.25.10">
    <property type="entry name" value="Laminin"/>
    <property type="match status" value="3"/>
</dbReference>
<evidence type="ECO:0000256" key="3">
    <source>
        <dbReference type="ARBA" id="ARBA00022737"/>
    </source>
</evidence>
<dbReference type="Proteomes" id="UP001476798">
    <property type="component" value="Unassembled WGS sequence"/>
</dbReference>
<dbReference type="Pfam" id="PF12661">
    <property type="entry name" value="hEGF"/>
    <property type="match status" value="2"/>
</dbReference>
<dbReference type="SUPFAM" id="SSF57535">
    <property type="entry name" value="Complement control module/SCR domain"/>
    <property type="match status" value="5"/>
</dbReference>
<dbReference type="CDD" id="cd00033">
    <property type="entry name" value="CCP"/>
    <property type="match status" value="5"/>
</dbReference>
<dbReference type="InterPro" id="IPR035976">
    <property type="entry name" value="Sushi/SCR/CCP_sf"/>
</dbReference>
<feature type="disulfide bond" evidence="5">
    <location>
        <begin position="395"/>
        <end position="404"/>
    </location>
</feature>
<feature type="domain" description="Sushi" evidence="8">
    <location>
        <begin position="17"/>
        <end position="74"/>
    </location>
</feature>
<evidence type="ECO:0000259" key="8">
    <source>
        <dbReference type="PROSITE" id="PS50923"/>
    </source>
</evidence>
<keyword evidence="3" id="KW-0677">Repeat</keyword>
<feature type="domain" description="Sushi" evidence="8">
    <location>
        <begin position="77"/>
        <end position="134"/>
    </location>
</feature>
<evidence type="ECO:0000256" key="6">
    <source>
        <dbReference type="PROSITE-ProRule" id="PRU00302"/>
    </source>
</evidence>
<keyword evidence="2" id="KW-0732">Signal</keyword>
<dbReference type="PANTHER" id="PTHR45656:SF4">
    <property type="entry name" value="PROTEIN CBR-CLEC-78"/>
    <property type="match status" value="1"/>
</dbReference>
<feature type="disulfide bond" evidence="5">
    <location>
        <begin position="331"/>
        <end position="340"/>
    </location>
</feature>
<dbReference type="CDD" id="cd00054">
    <property type="entry name" value="EGF_CA"/>
    <property type="match status" value="1"/>
</dbReference>
<dbReference type="PROSITE" id="PS01186">
    <property type="entry name" value="EGF_2"/>
    <property type="match status" value="1"/>
</dbReference>
<evidence type="ECO:0000256" key="4">
    <source>
        <dbReference type="ARBA" id="ARBA00023157"/>
    </source>
</evidence>
<feature type="disulfide bond" evidence="5">
    <location>
        <begin position="313"/>
        <end position="323"/>
    </location>
</feature>
<feature type="disulfide bond" evidence="6">
    <location>
        <begin position="164"/>
        <end position="191"/>
    </location>
</feature>
<proteinExistence type="predicted"/>
<feature type="domain" description="Sushi" evidence="8">
    <location>
        <begin position="136"/>
        <end position="193"/>
    </location>
</feature>
<dbReference type="InterPro" id="IPR000436">
    <property type="entry name" value="Sushi_SCR_CCP_dom"/>
</dbReference>
<protein>
    <recommendedName>
        <fullName evidence="11">Sushi, von Willebrand factor type A, EGF and pentraxin domain containing 1</fullName>
    </recommendedName>
</protein>
<dbReference type="PROSITE" id="PS50026">
    <property type="entry name" value="EGF_3"/>
    <property type="match status" value="2"/>
</dbReference>